<organism evidence="2 3">
    <name type="scientific">Meganyctiphanes norvegica</name>
    <name type="common">Northern krill</name>
    <name type="synonym">Thysanopoda norvegica</name>
    <dbReference type="NCBI Taxonomy" id="48144"/>
    <lineage>
        <taxon>Eukaryota</taxon>
        <taxon>Metazoa</taxon>
        <taxon>Ecdysozoa</taxon>
        <taxon>Arthropoda</taxon>
        <taxon>Crustacea</taxon>
        <taxon>Multicrustacea</taxon>
        <taxon>Malacostraca</taxon>
        <taxon>Eumalacostraca</taxon>
        <taxon>Eucarida</taxon>
        <taxon>Euphausiacea</taxon>
        <taxon>Euphausiidae</taxon>
        <taxon>Meganyctiphanes</taxon>
    </lineage>
</organism>
<comment type="caution">
    <text evidence="2">The sequence shown here is derived from an EMBL/GenBank/DDBJ whole genome shotgun (WGS) entry which is preliminary data.</text>
</comment>
<keyword evidence="3" id="KW-1185">Reference proteome</keyword>
<protein>
    <submittedName>
        <fullName evidence="2">Uncharacterized protein</fullName>
    </submittedName>
</protein>
<evidence type="ECO:0000256" key="1">
    <source>
        <dbReference type="SAM" id="MobiDB-lite"/>
    </source>
</evidence>
<dbReference type="Proteomes" id="UP001497623">
    <property type="component" value="Unassembled WGS sequence"/>
</dbReference>
<dbReference type="AlphaFoldDB" id="A0AAV2QAL2"/>
<evidence type="ECO:0000313" key="3">
    <source>
        <dbReference type="Proteomes" id="UP001497623"/>
    </source>
</evidence>
<gene>
    <name evidence="2" type="ORF">MNOR_LOCUS9325</name>
</gene>
<evidence type="ECO:0000313" key="2">
    <source>
        <dbReference type="EMBL" id="CAL4073838.1"/>
    </source>
</evidence>
<reference evidence="2 3" key="1">
    <citation type="submission" date="2024-05" db="EMBL/GenBank/DDBJ databases">
        <authorList>
            <person name="Wallberg A."/>
        </authorList>
    </citation>
    <scope>NUCLEOTIDE SEQUENCE [LARGE SCALE GENOMIC DNA]</scope>
</reference>
<name>A0AAV2QAL2_MEGNR</name>
<proteinExistence type="predicted"/>
<feature type="region of interest" description="Disordered" evidence="1">
    <location>
        <begin position="405"/>
        <end position="438"/>
    </location>
</feature>
<feature type="compositionally biased region" description="Low complexity" evidence="1">
    <location>
        <begin position="423"/>
        <end position="438"/>
    </location>
</feature>
<sequence>MNDFERVATVLKEHLQDVRILDKHDLHNYAIKLTKIRNTVYDWICDKTCSTESIIYLLDTYLNSIEGFSTNWDAQTHVAVAILEGLVCRNPEVLNGEWEKVAWIMIKYSAELHSYVEDLLSPNGVGSMTTKWINHMFSTKKCPNPCLRLELLRFMSCFDMHKRGLYWPGFFSELMSTIYELYDNHSHFAVDQLPMCTATDLMYALRNYVCDIRNLLDLESNRTIIIAAFFKVTKMFAILEKERYDIYNNLPISTSHWRGQMWSQVYLQNQLGDVCSNFFGLTIHAYDEFDYGNGEYIYGLTEFINIVSANRLLQEYVLDTLNILTDISQSLIKDTRYVIVRQRDRILENMIEAEKFRLPMYLCHREVHGITLPCANLLKINVSDEYSGRSMSNIDEDSEIHSLDEYMNDSSIMNSNEDEESSDTPISDDSIINSDEDA</sequence>
<accession>A0AAV2QAL2</accession>
<dbReference type="EMBL" id="CAXKWB010004497">
    <property type="protein sequence ID" value="CAL4073838.1"/>
    <property type="molecule type" value="Genomic_DNA"/>
</dbReference>